<keyword evidence="8 14" id="KW-0479">Metal-binding</keyword>
<evidence type="ECO:0000256" key="12">
    <source>
        <dbReference type="ARBA" id="ARBA00022958"/>
    </source>
</evidence>
<comment type="subcellular location">
    <subcellularLocation>
        <location evidence="14">Cytoplasm</location>
    </subcellularLocation>
</comment>
<dbReference type="AlphaFoldDB" id="A0A7X0IVK0"/>
<evidence type="ECO:0000256" key="14">
    <source>
        <dbReference type="RuleBase" id="RU000542"/>
    </source>
</evidence>
<evidence type="ECO:0000256" key="10">
    <source>
        <dbReference type="ARBA" id="ARBA00022840"/>
    </source>
</evidence>
<comment type="pathway">
    <text evidence="3">Amino-acid biosynthesis; S-adenosyl-L-methionine biosynthesis; S-adenosyl-L-methionine from L-methionine: step 1/1.</text>
</comment>
<evidence type="ECO:0000256" key="9">
    <source>
        <dbReference type="ARBA" id="ARBA00022741"/>
    </source>
</evidence>
<evidence type="ECO:0000313" key="19">
    <source>
        <dbReference type="EMBL" id="MBB6486496.1"/>
    </source>
</evidence>
<evidence type="ECO:0000256" key="7">
    <source>
        <dbReference type="ARBA" id="ARBA00022679"/>
    </source>
</evidence>
<comment type="similarity">
    <text evidence="4 15">Belongs to the AdoMet synthase family.</text>
</comment>
<reference evidence="19 20" key="1">
    <citation type="submission" date="2020-08" db="EMBL/GenBank/DDBJ databases">
        <title>Genomic Encyclopedia of Type Strains, Phase IV (KMG-V): Genome sequencing to study the core and pangenomes of soil and plant-associated prokaryotes.</title>
        <authorList>
            <person name="Whitman W."/>
        </authorList>
    </citation>
    <scope>NUCLEOTIDE SEQUENCE [LARGE SCALE GENOMIC DNA]</scope>
    <source>
        <strain evidence="19 20">SEMIA 4060</strain>
    </source>
</reference>
<evidence type="ECO:0000256" key="6">
    <source>
        <dbReference type="ARBA" id="ARBA00022563"/>
    </source>
</evidence>
<name>A0A7X0IVK0_9HYPH</name>
<dbReference type="EC" id="2.5.1.6" evidence="5 13"/>
<dbReference type="GO" id="GO:0005737">
    <property type="term" value="C:cytoplasm"/>
    <property type="evidence" value="ECO:0007669"/>
    <property type="project" value="UniProtKB-SubCell"/>
</dbReference>
<comment type="cofactor">
    <cofactor evidence="1">
        <name>Mg(2+)</name>
        <dbReference type="ChEBI" id="CHEBI:18420"/>
    </cofactor>
</comment>
<dbReference type="InterPro" id="IPR022636">
    <property type="entry name" value="S-AdoMet_synthetase_sfam"/>
</dbReference>
<keyword evidence="7 19" id="KW-0808">Transferase</keyword>
<dbReference type="UniPathway" id="UPA00315">
    <property type="reaction ID" value="UER00080"/>
</dbReference>
<keyword evidence="9" id="KW-0547">Nucleotide-binding</keyword>
<dbReference type="InterPro" id="IPR022630">
    <property type="entry name" value="S-AdoMet_synt_C"/>
</dbReference>
<comment type="cofactor">
    <cofactor evidence="2">
        <name>K(+)</name>
        <dbReference type="ChEBI" id="CHEBI:29103"/>
    </cofactor>
</comment>
<dbReference type="GO" id="GO:0005524">
    <property type="term" value="F:ATP binding"/>
    <property type="evidence" value="ECO:0007669"/>
    <property type="project" value="UniProtKB-KW"/>
</dbReference>
<dbReference type="Proteomes" id="UP000565576">
    <property type="component" value="Unassembled WGS sequence"/>
</dbReference>
<evidence type="ECO:0000313" key="20">
    <source>
        <dbReference type="Proteomes" id="UP000565576"/>
    </source>
</evidence>
<evidence type="ECO:0000256" key="11">
    <source>
        <dbReference type="ARBA" id="ARBA00022842"/>
    </source>
</evidence>
<accession>A0A7X0IVK0</accession>
<dbReference type="PANTHER" id="PTHR11964">
    <property type="entry name" value="S-ADENOSYLMETHIONINE SYNTHETASE"/>
    <property type="match status" value="1"/>
</dbReference>
<feature type="domain" description="S-adenosylmethionine synthetase N-terminal" evidence="16">
    <location>
        <begin position="4"/>
        <end position="121"/>
    </location>
</feature>
<evidence type="ECO:0000256" key="15">
    <source>
        <dbReference type="RuleBase" id="RU004462"/>
    </source>
</evidence>
<dbReference type="PROSITE" id="PS00376">
    <property type="entry name" value="ADOMET_SYNTHASE_1"/>
    <property type="match status" value="1"/>
</dbReference>
<dbReference type="GO" id="GO:0006556">
    <property type="term" value="P:S-adenosylmethionine biosynthetic process"/>
    <property type="evidence" value="ECO:0007669"/>
    <property type="project" value="UniProtKB-UniRule"/>
</dbReference>
<dbReference type="Pfam" id="PF02772">
    <property type="entry name" value="S-AdoMet_synt_M"/>
    <property type="match status" value="1"/>
</dbReference>
<dbReference type="Pfam" id="PF00438">
    <property type="entry name" value="S-AdoMet_synt_N"/>
    <property type="match status" value="1"/>
</dbReference>
<comment type="caution">
    <text evidence="19">The sequence shown here is derived from an EMBL/GenBank/DDBJ whole genome shotgun (WGS) entry which is preliminary data.</text>
</comment>
<evidence type="ECO:0000256" key="2">
    <source>
        <dbReference type="ARBA" id="ARBA00001958"/>
    </source>
</evidence>
<dbReference type="CDD" id="cd18079">
    <property type="entry name" value="S-AdoMet_synt"/>
    <property type="match status" value="1"/>
</dbReference>
<evidence type="ECO:0000256" key="13">
    <source>
        <dbReference type="NCBIfam" id="TIGR01034"/>
    </source>
</evidence>
<gene>
    <name evidence="19" type="ORF">GGD46_003791</name>
</gene>
<evidence type="ECO:0000256" key="3">
    <source>
        <dbReference type="ARBA" id="ARBA00005224"/>
    </source>
</evidence>
<dbReference type="InterPro" id="IPR022631">
    <property type="entry name" value="ADOMET_SYNTHASE_CS"/>
</dbReference>
<dbReference type="InterPro" id="IPR022629">
    <property type="entry name" value="S-AdoMet_synt_central"/>
</dbReference>
<comment type="subunit">
    <text evidence="14">Homotetramer.</text>
</comment>
<dbReference type="PROSITE" id="PS00377">
    <property type="entry name" value="ADOMET_SYNTHASE_2"/>
    <property type="match status" value="1"/>
</dbReference>
<dbReference type="RefSeq" id="WP_184706524.1">
    <property type="nucleotide sequence ID" value="NZ_JACHBG010000008.1"/>
</dbReference>
<protein>
    <recommendedName>
        <fullName evidence="5 13">Methionine adenosyltransferase</fullName>
        <ecNumber evidence="5 13">2.5.1.6</ecNumber>
    </recommendedName>
</protein>
<keyword evidence="10" id="KW-0067">ATP-binding</keyword>
<keyword evidence="6" id="KW-0554">One-carbon metabolism</keyword>
<dbReference type="SUPFAM" id="SSF55973">
    <property type="entry name" value="S-adenosylmethionine synthetase"/>
    <property type="match status" value="3"/>
</dbReference>
<feature type="domain" description="S-adenosylmethionine synthetase C-terminal" evidence="18">
    <location>
        <begin position="257"/>
        <end position="400"/>
    </location>
</feature>
<dbReference type="GO" id="GO:0006730">
    <property type="term" value="P:one-carbon metabolic process"/>
    <property type="evidence" value="ECO:0007669"/>
    <property type="project" value="UniProtKB-KW"/>
</dbReference>
<dbReference type="Pfam" id="PF02773">
    <property type="entry name" value="S-AdoMet_synt_C"/>
    <property type="match status" value="1"/>
</dbReference>
<organism evidence="19 20">
    <name type="scientific">Rhizobium lusitanum</name>
    <dbReference type="NCBI Taxonomy" id="293958"/>
    <lineage>
        <taxon>Bacteria</taxon>
        <taxon>Pseudomonadati</taxon>
        <taxon>Pseudomonadota</taxon>
        <taxon>Alphaproteobacteria</taxon>
        <taxon>Hyphomicrobiales</taxon>
        <taxon>Rhizobiaceae</taxon>
        <taxon>Rhizobium/Agrobacterium group</taxon>
        <taxon>Rhizobium</taxon>
    </lineage>
</organism>
<proteinExistence type="inferred from homology"/>
<dbReference type="InterPro" id="IPR022628">
    <property type="entry name" value="S-AdoMet_synt_N"/>
</dbReference>
<keyword evidence="11 14" id="KW-0460">Magnesium</keyword>
<feature type="domain" description="S-adenosylmethionine synthetase central" evidence="17">
    <location>
        <begin position="137"/>
        <end position="255"/>
    </location>
</feature>
<dbReference type="NCBIfam" id="TIGR01034">
    <property type="entry name" value="metK"/>
    <property type="match status" value="1"/>
</dbReference>
<evidence type="ECO:0000256" key="4">
    <source>
        <dbReference type="ARBA" id="ARBA00009685"/>
    </source>
</evidence>
<evidence type="ECO:0000256" key="8">
    <source>
        <dbReference type="ARBA" id="ARBA00022723"/>
    </source>
</evidence>
<dbReference type="GO" id="GO:0046872">
    <property type="term" value="F:metal ion binding"/>
    <property type="evidence" value="ECO:0007669"/>
    <property type="project" value="UniProtKB-KW"/>
</dbReference>
<evidence type="ECO:0000259" key="17">
    <source>
        <dbReference type="Pfam" id="PF02772"/>
    </source>
</evidence>
<evidence type="ECO:0000256" key="1">
    <source>
        <dbReference type="ARBA" id="ARBA00001946"/>
    </source>
</evidence>
<dbReference type="Gene3D" id="3.30.300.10">
    <property type="match status" value="3"/>
</dbReference>
<dbReference type="PIRSF" id="PIRSF000497">
    <property type="entry name" value="MAT"/>
    <property type="match status" value="1"/>
</dbReference>
<dbReference type="EMBL" id="JACHBG010000008">
    <property type="protein sequence ID" value="MBB6486496.1"/>
    <property type="molecule type" value="Genomic_DNA"/>
</dbReference>
<dbReference type="InterPro" id="IPR002133">
    <property type="entry name" value="S-AdoMet_synthetase"/>
</dbReference>
<sequence>MRANYLFTSESVAEGHPDKVCDRISDEIVDLVYREAAKTGVNPWGVRIACETLATTNRVVIAGEVRLPPSLMKKDKDGNDVINPSKFKAAARRAIKDIGYEQDGFHWKKARIDVLLHSQSADIAQGVDNAADQQGDEGAGDQGIMFGYACKETPDLMPAPIYYSHKILQLLATARKKGEGEVAKLGPDAKSQVTVRYVDGKPSEVTSIVLSTQHLDDSWDSKKVRAVVEPYIIEALGDLKIASDCKWYINPTGKFVIGGPDGDAGLTGRKIIVDTYGGAAPHGGGAFSGKDTTKVDRSAAYAARYLAKNVVAAGLSDRCTIQLSYAIGVAQPLSIYVDLHGTGKGVTEDQVEAAIRKNMDLSPTGIRRHLDLNKPIYAKTSAYGHFGRKAGRDGSFSWERTDLVKALKEAVKVKEAA</sequence>
<dbReference type="GO" id="GO:0004478">
    <property type="term" value="F:methionine adenosyltransferase activity"/>
    <property type="evidence" value="ECO:0007669"/>
    <property type="project" value="UniProtKB-UniRule"/>
</dbReference>
<keyword evidence="12 14" id="KW-0630">Potassium</keyword>
<evidence type="ECO:0000259" key="18">
    <source>
        <dbReference type="Pfam" id="PF02773"/>
    </source>
</evidence>
<evidence type="ECO:0000259" key="16">
    <source>
        <dbReference type="Pfam" id="PF00438"/>
    </source>
</evidence>
<evidence type="ECO:0000256" key="5">
    <source>
        <dbReference type="ARBA" id="ARBA00012828"/>
    </source>
</evidence>